<gene>
    <name evidence="1" type="ORF">AALP_AAs58348U000100</name>
</gene>
<proteinExistence type="predicted"/>
<organism evidence="1 2">
    <name type="scientific">Arabis alpina</name>
    <name type="common">Alpine rock-cress</name>
    <dbReference type="NCBI Taxonomy" id="50452"/>
    <lineage>
        <taxon>Eukaryota</taxon>
        <taxon>Viridiplantae</taxon>
        <taxon>Streptophyta</taxon>
        <taxon>Embryophyta</taxon>
        <taxon>Tracheophyta</taxon>
        <taxon>Spermatophyta</taxon>
        <taxon>Magnoliopsida</taxon>
        <taxon>eudicotyledons</taxon>
        <taxon>Gunneridae</taxon>
        <taxon>Pentapetalae</taxon>
        <taxon>rosids</taxon>
        <taxon>malvids</taxon>
        <taxon>Brassicales</taxon>
        <taxon>Brassicaceae</taxon>
        <taxon>Arabideae</taxon>
        <taxon>Arabis</taxon>
    </lineage>
</organism>
<dbReference type="Proteomes" id="UP000029120">
    <property type="component" value="Unassembled WGS sequence"/>
</dbReference>
<protein>
    <submittedName>
        <fullName evidence="1">Uncharacterized protein</fullName>
    </submittedName>
</protein>
<name>A0A087FWI0_ARAAL</name>
<evidence type="ECO:0000313" key="1">
    <source>
        <dbReference type="EMBL" id="KFK21982.1"/>
    </source>
</evidence>
<feature type="non-terminal residue" evidence="1">
    <location>
        <position position="1"/>
    </location>
</feature>
<sequence length="39" mass="4592">TRCRSRLETLQICFPILSKVDDIQKLKSNFLLRLTVDVE</sequence>
<keyword evidence="2" id="KW-1185">Reference proteome</keyword>
<evidence type="ECO:0000313" key="2">
    <source>
        <dbReference type="Proteomes" id="UP000029120"/>
    </source>
</evidence>
<dbReference type="AlphaFoldDB" id="A0A087FWI0"/>
<reference evidence="2" key="1">
    <citation type="journal article" date="2015" name="Nat. Plants">
        <title>Genome expansion of Arabis alpina linked with retrotransposition and reduced symmetric DNA methylation.</title>
        <authorList>
            <person name="Willing E.M."/>
            <person name="Rawat V."/>
            <person name="Mandakova T."/>
            <person name="Maumus F."/>
            <person name="James G.V."/>
            <person name="Nordstroem K.J."/>
            <person name="Becker C."/>
            <person name="Warthmann N."/>
            <person name="Chica C."/>
            <person name="Szarzynska B."/>
            <person name="Zytnicki M."/>
            <person name="Albani M.C."/>
            <person name="Kiefer C."/>
            <person name="Bergonzi S."/>
            <person name="Castaings L."/>
            <person name="Mateos J.L."/>
            <person name="Berns M.C."/>
            <person name="Bujdoso N."/>
            <person name="Piofczyk T."/>
            <person name="de Lorenzo L."/>
            <person name="Barrero-Sicilia C."/>
            <person name="Mateos I."/>
            <person name="Piednoel M."/>
            <person name="Hagmann J."/>
            <person name="Chen-Min-Tao R."/>
            <person name="Iglesias-Fernandez R."/>
            <person name="Schuster S.C."/>
            <person name="Alonso-Blanco C."/>
            <person name="Roudier F."/>
            <person name="Carbonero P."/>
            <person name="Paz-Ares J."/>
            <person name="Davis S.J."/>
            <person name="Pecinka A."/>
            <person name="Quesneville H."/>
            <person name="Colot V."/>
            <person name="Lysak M.A."/>
            <person name="Weigel D."/>
            <person name="Coupland G."/>
            <person name="Schneeberger K."/>
        </authorList>
    </citation>
    <scope>NUCLEOTIDE SEQUENCE [LARGE SCALE GENOMIC DNA]</scope>
    <source>
        <strain evidence="2">cv. Pajares</strain>
    </source>
</reference>
<dbReference type="Gramene" id="KFK21982">
    <property type="protein sequence ID" value="KFK21982"/>
    <property type="gene ID" value="AALP_AAs58348U000100"/>
</dbReference>
<dbReference type="EMBL" id="KL994082">
    <property type="protein sequence ID" value="KFK21982.1"/>
    <property type="molecule type" value="Genomic_DNA"/>
</dbReference>
<accession>A0A087FWI0</accession>